<comment type="caution">
    <text evidence="1">The sequence shown here is derived from an EMBL/GenBank/DDBJ whole genome shotgun (WGS) entry which is preliminary data.</text>
</comment>
<evidence type="ECO:0000313" key="1">
    <source>
        <dbReference type="EMBL" id="MPN49204.1"/>
    </source>
</evidence>
<organism evidence="1">
    <name type="scientific">bioreactor metagenome</name>
    <dbReference type="NCBI Taxonomy" id="1076179"/>
    <lineage>
        <taxon>unclassified sequences</taxon>
        <taxon>metagenomes</taxon>
        <taxon>ecological metagenomes</taxon>
    </lineage>
</organism>
<sequence>MTSHVPTVCLYNGPEIIGVGGEENTIMETGRHTERTTVENSSLNSIVGGCGQPPLRFAVGIRIGRKIYQVNQK</sequence>
<protein>
    <submittedName>
        <fullName evidence="1">Uncharacterized protein</fullName>
    </submittedName>
</protein>
<name>A0A645ILL1_9ZZZZ</name>
<reference evidence="1" key="1">
    <citation type="submission" date="2019-08" db="EMBL/GenBank/DDBJ databases">
        <authorList>
            <person name="Kucharzyk K."/>
            <person name="Murdoch R.W."/>
            <person name="Higgins S."/>
            <person name="Loffler F."/>
        </authorList>
    </citation>
    <scope>NUCLEOTIDE SEQUENCE</scope>
</reference>
<gene>
    <name evidence="1" type="ORF">SDC9_196819</name>
</gene>
<proteinExistence type="predicted"/>
<accession>A0A645ILL1</accession>
<dbReference type="EMBL" id="VSSQ01112228">
    <property type="protein sequence ID" value="MPN49204.1"/>
    <property type="molecule type" value="Genomic_DNA"/>
</dbReference>
<dbReference type="AlphaFoldDB" id="A0A645ILL1"/>